<feature type="non-terminal residue" evidence="8">
    <location>
        <position position="1"/>
    </location>
</feature>
<keyword evidence="4" id="KW-0732">Signal</keyword>
<evidence type="ECO:0000256" key="7">
    <source>
        <dbReference type="ARBA" id="ARBA00023242"/>
    </source>
</evidence>
<comment type="subcellular location">
    <subcellularLocation>
        <location evidence="1">Nucleus inner membrane</location>
        <topology evidence="1">Multi-pass membrane protein</topology>
        <orientation evidence="1">Nucleoplasmic side</orientation>
    </subcellularLocation>
</comment>
<accession>A0ABV0QG27</accession>
<evidence type="ECO:0000256" key="3">
    <source>
        <dbReference type="ARBA" id="ARBA00022692"/>
    </source>
</evidence>
<sequence>KVRGYVYWKPQPRRLLTEEEYQKEAEEETRRALEELRKYCNSPEFSPWRAVSRLQSPKRCQFGFLNFSECNVLKESENCSSD</sequence>
<dbReference type="PANTHER" id="PTHR13598">
    <property type="entry name" value="AT07567P-RELATED"/>
    <property type="match status" value="1"/>
</dbReference>
<evidence type="ECO:0000256" key="5">
    <source>
        <dbReference type="ARBA" id="ARBA00022989"/>
    </source>
</evidence>
<dbReference type="PANTHER" id="PTHR13598:SF4">
    <property type="entry name" value="NUCLEAR ENVELOPE INTEGRAL MEMBRANE PROTEIN 1"/>
    <property type="match status" value="1"/>
</dbReference>
<evidence type="ECO:0000256" key="1">
    <source>
        <dbReference type="ARBA" id="ARBA00004575"/>
    </source>
</evidence>
<gene>
    <name evidence="8" type="primary">NEMP1</name>
    <name evidence="8" type="ORF">XENOCAPTIV_002607</name>
</gene>
<dbReference type="Proteomes" id="UP001434883">
    <property type="component" value="Unassembled WGS sequence"/>
</dbReference>
<keyword evidence="7" id="KW-0539">Nucleus</keyword>
<keyword evidence="5" id="KW-1133">Transmembrane helix</keyword>
<organism evidence="8 9">
    <name type="scientific">Xenoophorus captivus</name>
    <dbReference type="NCBI Taxonomy" id="1517983"/>
    <lineage>
        <taxon>Eukaryota</taxon>
        <taxon>Metazoa</taxon>
        <taxon>Chordata</taxon>
        <taxon>Craniata</taxon>
        <taxon>Vertebrata</taxon>
        <taxon>Euteleostomi</taxon>
        <taxon>Actinopterygii</taxon>
        <taxon>Neopterygii</taxon>
        <taxon>Teleostei</taxon>
        <taxon>Neoteleostei</taxon>
        <taxon>Acanthomorphata</taxon>
        <taxon>Ovalentaria</taxon>
        <taxon>Atherinomorphae</taxon>
        <taxon>Cyprinodontiformes</taxon>
        <taxon>Goodeidae</taxon>
        <taxon>Xenoophorus</taxon>
    </lineage>
</organism>
<name>A0ABV0QG27_9TELE</name>
<evidence type="ECO:0000256" key="6">
    <source>
        <dbReference type="ARBA" id="ARBA00023136"/>
    </source>
</evidence>
<proteinExistence type="inferred from homology"/>
<keyword evidence="6" id="KW-0472">Membrane</keyword>
<evidence type="ECO:0000256" key="4">
    <source>
        <dbReference type="ARBA" id="ARBA00022729"/>
    </source>
</evidence>
<comment type="caution">
    <text evidence="8">The sequence shown here is derived from an EMBL/GenBank/DDBJ whole genome shotgun (WGS) entry which is preliminary data.</text>
</comment>
<keyword evidence="3" id="KW-0812">Transmembrane</keyword>
<dbReference type="EMBL" id="JAHRIN010009667">
    <property type="protein sequence ID" value="MEQ2194764.1"/>
    <property type="molecule type" value="Genomic_DNA"/>
</dbReference>
<keyword evidence="9" id="KW-1185">Reference proteome</keyword>
<evidence type="ECO:0000256" key="2">
    <source>
        <dbReference type="ARBA" id="ARBA00005748"/>
    </source>
</evidence>
<reference evidence="8 9" key="1">
    <citation type="submission" date="2021-06" db="EMBL/GenBank/DDBJ databases">
        <authorList>
            <person name="Palmer J.M."/>
        </authorList>
    </citation>
    <scope>NUCLEOTIDE SEQUENCE [LARGE SCALE GENOMIC DNA]</scope>
    <source>
        <strain evidence="8 9">XC_2019</strain>
        <tissue evidence="8">Muscle</tissue>
    </source>
</reference>
<evidence type="ECO:0000313" key="8">
    <source>
        <dbReference type="EMBL" id="MEQ2194764.1"/>
    </source>
</evidence>
<protein>
    <submittedName>
        <fullName evidence="8">Nuclear envelope integral membrane protein 1</fullName>
    </submittedName>
</protein>
<evidence type="ECO:0000313" key="9">
    <source>
        <dbReference type="Proteomes" id="UP001434883"/>
    </source>
</evidence>
<dbReference type="InterPro" id="IPR019358">
    <property type="entry name" value="NEMP_fam"/>
</dbReference>
<dbReference type="Pfam" id="PF10225">
    <property type="entry name" value="NEMP"/>
    <property type="match status" value="1"/>
</dbReference>
<comment type="similarity">
    <text evidence="2">Belongs to the NEMP family.</text>
</comment>